<keyword evidence="18" id="KW-1185">Reference proteome</keyword>
<dbReference type="Pfam" id="PF03309">
    <property type="entry name" value="Pan_kinase"/>
    <property type="match status" value="1"/>
</dbReference>
<evidence type="ECO:0000256" key="8">
    <source>
        <dbReference type="ARBA" id="ARBA00022679"/>
    </source>
</evidence>
<dbReference type="RefSeq" id="WP_262310713.1">
    <property type="nucleotide sequence ID" value="NZ_CP106679.1"/>
</dbReference>
<comment type="similarity">
    <text evidence="14 16">Belongs to the type III pantothenate kinase family.</text>
</comment>
<feature type="active site" description="Proton acceptor" evidence="16">
    <location>
        <position position="92"/>
    </location>
</feature>
<feature type="binding site" evidence="16">
    <location>
        <begin position="90"/>
        <end position="93"/>
    </location>
    <ligand>
        <name>substrate</name>
    </ligand>
</feature>
<keyword evidence="9 16" id="KW-0547">Nucleotide-binding</keyword>
<keyword evidence="12 16" id="KW-0630">Potassium</keyword>
<comment type="subunit">
    <text evidence="5 16">Homodimer.</text>
</comment>
<keyword evidence="10 16" id="KW-0418">Kinase</keyword>
<reference evidence="17" key="1">
    <citation type="submission" date="2022-09" db="EMBL/GenBank/DDBJ databases">
        <title>Comparative genomics and taxonomic characterization of three novel marine species of genus Reichenbachiella exhibiting antioxidant and polysaccharide degradation activities.</title>
        <authorList>
            <person name="Muhammad N."/>
            <person name="Lee Y.-J."/>
            <person name="Ko J."/>
            <person name="Kim S.-G."/>
        </authorList>
    </citation>
    <scope>NUCLEOTIDE SEQUENCE</scope>
    <source>
        <strain evidence="17">BKB1-1</strain>
    </source>
</reference>
<comment type="subcellular location">
    <subcellularLocation>
        <location evidence="3 16">Cytoplasm</location>
    </subcellularLocation>
</comment>
<dbReference type="Proteomes" id="UP001065174">
    <property type="component" value="Chromosome"/>
</dbReference>
<dbReference type="InterPro" id="IPR043129">
    <property type="entry name" value="ATPase_NBD"/>
</dbReference>
<dbReference type="NCBIfam" id="TIGR00671">
    <property type="entry name" value="baf"/>
    <property type="match status" value="1"/>
</dbReference>
<evidence type="ECO:0000313" key="17">
    <source>
        <dbReference type="EMBL" id="UXP33284.1"/>
    </source>
</evidence>
<dbReference type="EC" id="2.7.1.33" evidence="6 16"/>
<evidence type="ECO:0000256" key="1">
    <source>
        <dbReference type="ARBA" id="ARBA00001206"/>
    </source>
</evidence>
<evidence type="ECO:0000256" key="3">
    <source>
        <dbReference type="ARBA" id="ARBA00004496"/>
    </source>
</evidence>
<keyword evidence="7 16" id="KW-0963">Cytoplasm</keyword>
<comment type="pathway">
    <text evidence="4 16">Cofactor biosynthesis; coenzyme A biosynthesis; CoA from (R)-pantothenate: step 1/5.</text>
</comment>
<evidence type="ECO:0000256" key="11">
    <source>
        <dbReference type="ARBA" id="ARBA00022840"/>
    </source>
</evidence>
<keyword evidence="11 16" id="KW-0067">ATP-binding</keyword>
<dbReference type="HAMAP" id="MF_01274">
    <property type="entry name" value="Pantothen_kinase_3"/>
    <property type="match status" value="1"/>
</dbReference>
<comment type="cofactor">
    <cofactor evidence="16">
        <name>NH4(+)</name>
        <dbReference type="ChEBI" id="CHEBI:28938"/>
    </cofactor>
    <cofactor evidence="16">
        <name>K(+)</name>
        <dbReference type="ChEBI" id="CHEBI:29103"/>
    </cofactor>
    <text evidence="16">A monovalent cation. Ammonium or potassium.</text>
</comment>
<evidence type="ECO:0000313" key="18">
    <source>
        <dbReference type="Proteomes" id="UP001065174"/>
    </source>
</evidence>
<feature type="binding site" evidence="16">
    <location>
        <position position="83"/>
    </location>
    <ligand>
        <name>substrate</name>
    </ligand>
</feature>
<dbReference type="GO" id="GO:0004594">
    <property type="term" value="F:pantothenate kinase activity"/>
    <property type="evidence" value="ECO:0007669"/>
    <property type="project" value="UniProtKB-EC"/>
</dbReference>
<accession>A0ABY6CTT5</accession>
<feature type="binding site" evidence="16">
    <location>
        <position position="113"/>
    </location>
    <ligand>
        <name>K(+)</name>
        <dbReference type="ChEBI" id="CHEBI:29103"/>
    </ligand>
</feature>
<keyword evidence="8 16" id="KW-0808">Transferase</keyword>
<comment type="catalytic activity">
    <reaction evidence="1 16">
        <text>(R)-pantothenate + ATP = (R)-4'-phosphopantothenate + ADP + H(+)</text>
        <dbReference type="Rhea" id="RHEA:16373"/>
        <dbReference type="ChEBI" id="CHEBI:10986"/>
        <dbReference type="ChEBI" id="CHEBI:15378"/>
        <dbReference type="ChEBI" id="CHEBI:29032"/>
        <dbReference type="ChEBI" id="CHEBI:30616"/>
        <dbReference type="ChEBI" id="CHEBI:456216"/>
        <dbReference type="EC" id="2.7.1.33"/>
    </reaction>
</comment>
<evidence type="ECO:0000256" key="9">
    <source>
        <dbReference type="ARBA" id="ARBA00022741"/>
    </source>
</evidence>
<evidence type="ECO:0000256" key="5">
    <source>
        <dbReference type="ARBA" id="ARBA00011738"/>
    </source>
</evidence>
<evidence type="ECO:0000256" key="13">
    <source>
        <dbReference type="ARBA" id="ARBA00022993"/>
    </source>
</evidence>
<evidence type="ECO:0000256" key="2">
    <source>
        <dbReference type="ARBA" id="ARBA00001958"/>
    </source>
</evidence>
<dbReference type="PANTHER" id="PTHR34265:SF1">
    <property type="entry name" value="TYPE III PANTOTHENATE KINASE"/>
    <property type="match status" value="1"/>
</dbReference>
<sequence length="240" mass="26575">MNLVAIDIGNTRIKIGVFIEDVLSTTLQANTLHEVQTMLNEIRPERVITCSVSTPVSEQRSYLSDYNVLYLTPDTPVPVHNRYESKMTLGLDRLAAVVGAESLGFEQDVLVIDVGTCITYDLLDRQKNYHGGSISPGIELRFKSMNDYTKNLPLITDYQEANLVGKSTREALISGVICGIAAEIQGMIGLFRGSWPDLKVIMCGGGANRFESKLKESIFASPELVLVGLKRILEYNEDKK</sequence>
<organism evidence="17 18">
    <name type="scientific">Reichenbachiella agarivorans</name>
    <dbReference type="NCBI Taxonomy" id="2979464"/>
    <lineage>
        <taxon>Bacteria</taxon>
        <taxon>Pseudomonadati</taxon>
        <taxon>Bacteroidota</taxon>
        <taxon>Cytophagia</taxon>
        <taxon>Cytophagales</taxon>
        <taxon>Reichenbachiellaceae</taxon>
        <taxon>Reichenbachiella</taxon>
    </lineage>
</organism>
<comment type="function">
    <text evidence="16">Catalyzes the phosphorylation of pantothenate (Pan), the first step in CoA biosynthesis.</text>
</comment>
<feature type="binding site" evidence="16">
    <location>
        <position position="116"/>
    </location>
    <ligand>
        <name>ATP</name>
        <dbReference type="ChEBI" id="CHEBI:30616"/>
    </ligand>
</feature>
<dbReference type="Gene3D" id="3.30.420.40">
    <property type="match status" value="1"/>
</dbReference>
<evidence type="ECO:0000256" key="6">
    <source>
        <dbReference type="ARBA" id="ARBA00012102"/>
    </source>
</evidence>
<keyword evidence="16" id="KW-0479">Metal-binding</keyword>
<evidence type="ECO:0000256" key="7">
    <source>
        <dbReference type="ARBA" id="ARBA00022490"/>
    </source>
</evidence>
<dbReference type="PANTHER" id="PTHR34265">
    <property type="entry name" value="TYPE III PANTOTHENATE KINASE"/>
    <property type="match status" value="1"/>
</dbReference>
<evidence type="ECO:0000256" key="12">
    <source>
        <dbReference type="ARBA" id="ARBA00022958"/>
    </source>
</evidence>
<evidence type="ECO:0000256" key="14">
    <source>
        <dbReference type="ARBA" id="ARBA00038036"/>
    </source>
</evidence>
<name>A0ABY6CTT5_9BACT</name>
<protein>
    <recommendedName>
        <fullName evidence="15 16">Type III pantothenate kinase</fullName>
        <ecNumber evidence="6 16">2.7.1.33</ecNumber>
    </recommendedName>
    <alternativeName>
        <fullName evidence="16">PanK-III</fullName>
    </alternativeName>
    <alternativeName>
        <fullName evidence="16">Pantothenic acid kinase</fullName>
    </alternativeName>
</protein>
<dbReference type="EMBL" id="CP106679">
    <property type="protein sequence ID" value="UXP33284.1"/>
    <property type="molecule type" value="Genomic_DNA"/>
</dbReference>
<feature type="binding site" evidence="16">
    <location>
        <position position="168"/>
    </location>
    <ligand>
        <name>substrate</name>
    </ligand>
</feature>
<keyword evidence="13 16" id="KW-0173">Coenzyme A biosynthesis</keyword>
<evidence type="ECO:0000256" key="10">
    <source>
        <dbReference type="ARBA" id="ARBA00022777"/>
    </source>
</evidence>
<evidence type="ECO:0000256" key="4">
    <source>
        <dbReference type="ARBA" id="ARBA00005225"/>
    </source>
</evidence>
<dbReference type="SUPFAM" id="SSF53067">
    <property type="entry name" value="Actin-like ATPase domain"/>
    <property type="match status" value="2"/>
</dbReference>
<evidence type="ECO:0000256" key="16">
    <source>
        <dbReference type="HAMAP-Rule" id="MF_01274"/>
    </source>
</evidence>
<dbReference type="CDD" id="cd24015">
    <property type="entry name" value="ASKHA_NBD_PanK-III"/>
    <property type="match status" value="1"/>
</dbReference>
<gene>
    <name evidence="16" type="primary">coaX</name>
    <name evidence="17" type="ORF">N6H18_04885</name>
</gene>
<dbReference type="InterPro" id="IPR004619">
    <property type="entry name" value="Type_III_PanK"/>
</dbReference>
<proteinExistence type="inferred from homology"/>
<feature type="binding site" evidence="16">
    <location>
        <begin position="7"/>
        <end position="14"/>
    </location>
    <ligand>
        <name>ATP</name>
        <dbReference type="ChEBI" id="CHEBI:30616"/>
    </ligand>
</feature>
<evidence type="ECO:0000256" key="15">
    <source>
        <dbReference type="ARBA" id="ARBA00040883"/>
    </source>
</evidence>
<comment type="cofactor">
    <cofactor evidence="2">
        <name>K(+)</name>
        <dbReference type="ChEBI" id="CHEBI:29103"/>
    </cofactor>
</comment>